<dbReference type="HAMAP" id="MF_02060">
    <property type="entry name" value="tRNA_methyltr_TrmH"/>
    <property type="match status" value="1"/>
</dbReference>
<keyword evidence="5 7" id="KW-0819">tRNA processing</keyword>
<feature type="domain" description="RNA methyltransferase SpoU/TrmH type C-terminal" evidence="9">
    <location>
        <begin position="163"/>
        <end position="212"/>
    </location>
</feature>
<keyword evidence="6 7" id="KW-0694">RNA-binding</keyword>
<keyword evidence="3 7" id="KW-0808">Transferase</keyword>
<evidence type="ECO:0000256" key="2">
    <source>
        <dbReference type="ARBA" id="ARBA00022603"/>
    </source>
</evidence>
<dbReference type="Pfam" id="PF12105">
    <property type="entry name" value="SpoU_methylas_C"/>
    <property type="match status" value="1"/>
</dbReference>
<keyword evidence="1 7" id="KW-0820">tRNA-binding</keyword>
<feature type="binding site" evidence="7">
    <location>
        <position position="139"/>
    </location>
    <ligand>
        <name>S-adenosyl-L-methionine</name>
        <dbReference type="ChEBI" id="CHEBI:59789"/>
    </ligand>
</feature>
<dbReference type="GO" id="GO:0002938">
    <property type="term" value="P:tRNA guanine ribose methylation"/>
    <property type="evidence" value="ECO:0007669"/>
    <property type="project" value="UniProtKB-UniRule"/>
</dbReference>
<dbReference type="SUPFAM" id="SSF75217">
    <property type="entry name" value="alpha/beta knot"/>
    <property type="match status" value="1"/>
</dbReference>
<dbReference type="PANTHER" id="PTHR43453">
    <property type="entry name" value="RRNA METHYLASE-LIKE"/>
    <property type="match status" value="1"/>
</dbReference>
<protein>
    <recommendedName>
        <fullName evidence="7">tRNA (guanosine(18)-2'-O)-methyltransferase</fullName>
        <ecNumber evidence="7">2.1.1.34</ecNumber>
    </recommendedName>
    <alternativeName>
        <fullName evidence="7">tRNA [Gm18] methyltransferase</fullName>
    </alternativeName>
</protein>
<keyword evidence="4 7" id="KW-0949">S-adenosyl-L-methionine</keyword>
<reference evidence="11 13" key="2">
    <citation type="submission" date="2018-04" db="EMBL/GenBank/DDBJ databases">
        <title>Genomic Encyclopedia of Type Strains, Phase IV (KMG-IV): sequencing the most valuable type-strain genomes for metagenomic binning, comparative biology and taxonomic classification.</title>
        <authorList>
            <person name="Goeker M."/>
        </authorList>
    </citation>
    <scope>NUCLEOTIDE SEQUENCE [LARGE SCALE GENOMIC DNA]</scope>
    <source>
        <strain evidence="11 13">DSM 28688</strain>
    </source>
</reference>
<evidence type="ECO:0000313" key="12">
    <source>
        <dbReference type="Proteomes" id="UP000218332"/>
    </source>
</evidence>
<keyword evidence="2 7" id="KW-0489">Methyltransferase</keyword>
<dbReference type="GO" id="GO:0141100">
    <property type="term" value="F:tRNA (guanine(18)-2'-O)-methyltransferase activity"/>
    <property type="evidence" value="ECO:0007669"/>
    <property type="project" value="UniProtKB-UniRule"/>
</dbReference>
<dbReference type="Pfam" id="PF00588">
    <property type="entry name" value="SpoU_methylase"/>
    <property type="match status" value="1"/>
</dbReference>
<dbReference type="InterPro" id="IPR029026">
    <property type="entry name" value="tRNA_m1G_MTases_N"/>
</dbReference>
<dbReference type="CDD" id="cd18092">
    <property type="entry name" value="SpoU-like_TrmH"/>
    <property type="match status" value="1"/>
</dbReference>
<dbReference type="NCBIfam" id="NF008295">
    <property type="entry name" value="PRK11081.1"/>
    <property type="match status" value="1"/>
</dbReference>
<evidence type="ECO:0000256" key="7">
    <source>
        <dbReference type="HAMAP-Rule" id="MF_02060"/>
    </source>
</evidence>
<evidence type="ECO:0000313" key="13">
    <source>
        <dbReference type="Proteomes" id="UP000245887"/>
    </source>
</evidence>
<dbReference type="EMBL" id="QEKQ01000008">
    <property type="protein sequence ID" value="PVY70739.1"/>
    <property type="molecule type" value="Genomic_DNA"/>
</dbReference>
<evidence type="ECO:0000256" key="5">
    <source>
        <dbReference type="ARBA" id="ARBA00022694"/>
    </source>
</evidence>
<dbReference type="InterPro" id="IPR022724">
    <property type="entry name" value="rRNA_MeTrfase_SpoU_C"/>
</dbReference>
<reference evidence="10 12" key="1">
    <citation type="submission" date="2017-07" db="EMBL/GenBank/DDBJ databases">
        <title>Tamlnaduibacter salinus (Mi-7) genome sequencing.</title>
        <authorList>
            <person name="Verma A."/>
            <person name="Krishnamurthi S."/>
        </authorList>
    </citation>
    <scope>NUCLEOTIDE SEQUENCE [LARGE SCALE GENOMIC DNA]</scope>
    <source>
        <strain evidence="10 12">Mi-7</strain>
    </source>
</reference>
<sequence length="233" mass="26524">MTPERIARIRQTLDQRQPDLRVVADQIHKPRNISALIRTCDAFAVANLHAVWNRDGYRAFRKTTGGSYRWVTTHTHRTTGEAIGALRDSGHRIVTAHLSERAVDYRDLDYTRPIAIVMGSELEGAGQDAIDQADDHVVVPMMGMVESLNVSSACAIILAEAQRQRLEAGLFDHPRLPDDEYRSLFFRWSQPTVARYCDDRRLPYPEIDLETGDLVDGVGWMEEVREIRGKRRA</sequence>
<dbReference type="Gene3D" id="3.40.1280.10">
    <property type="match status" value="1"/>
</dbReference>
<dbReference type="InterPro" id="IPR029028">
    <property type="entry name" value="Alpha/beta_knot_MTases"/>
</dbReference>
<organism evidence="10 12">
    <name type="scientific">Tamilnaduibacter salinus</name>
    <dbReference type="NCBI Taxonomy" id="1484056"/>
    <lineage>
        <taxon>Bacteria</taxon>
        <taxon>Pseudomonadati</taxon>
        <taxon>Pseudomonadota</taxon>
        <taxon>Gammaproteobacteria</taxon>
        <taxon>Pseudomonadales</taxon>
        <taxon>Marinobacteraceae</taxon>
        <taxon>Tamilnaduibacter</taxon>
    </lineage>
</organism>
<evidence type="ECO:0000256" key="4">
    <source>
        <dbReference type="ARBA" id="ARBA00022691"/>
    </source>
</evidence>
<comment type="caution">
    <text evidence="10">The sequence shown here is derived from an EMBL/GenBank/DDBJ whole genome shotgun (WGS) entry which is preliminary data.</text>
</comment>
<comment type="catalytic activity">
    <reaction evidence="7">
        <text>guanosine(18) in tRNA + S-adenosyl-L-methionine = 2'-O-methylguanosine(18) in tRNA + S-adenosyl-L-homocysteine + H(+)</text>
        <dbReference type="Rhea" id="RHEA:20077"/>
        <dbReference type="Rhea" id="RHEA-COMP:10190"/>
        <dbReference type="Rhea" id="RHEA-COMP:10192"/>
        <dbReference type="ChEBI" id="CHEBI:15378"/>
        <dbReference type="ChEBI" id="CHEBI:57856"/>
        <dbReference type="ChEBI" id="CHEBI:59789"/>
        <dbReference type="ChEBI" id="CHEBI:74269"/>
        <dbReference type="ChEBI" id="CHEBI:74445"/>
        <dbReference type="EC" id="2.1.1.34"/>
    </reaction>
</comment>
<dbReference type="InterPro" id="IPR001537">
    <property type="entry name" value="SpoU_MeTrfase"/>
</dbReference>
<evidence type="ECO:0000256" key="3">
    <source>
        <dbReference type="ARBA" id="ARBA00022679"/>
    </source>
</evidence>
<dbReference type="Proteomes" id="UP000245887">
    <property type="component" value="Unassembled WGS sequence"/>
</dbReference>
<feature type="domain" description="tRNA/rRNA methyltransferase SpoU type" evidence="8">
    <location>
        <begin position="20"/>
        <end position="158"/>
    </location>
</feature>
<evidence type="ECO:0000259" key="9">
    <source>
        <dbReference type="Pfam" id="PF12105"/>
    </source>
</evidence>
<dbReference type="PANTHER" id="PTHR43453:SF1">
    <property type="entry name" value="TRNA_RRNA METHYLTRANSFERASE SPOU TYPE DOMAIN-CONTAINING PROTEIN"/>
    <property type="match status" value="1"/>
</dbReference>
<dbReference type="EMBL" id="NMPM01000035">
    <property type="protein sequence ID" value="PAV26206.1"/>
    <property type="molecule type" value="Genomic_DNA"/>
</dbReference>
<comment type="similarity">
    <text evidence="7">Belongs to the class IV-like SAM-binding methyltransferase superfamily. RNA methyltransferase TrmH family.</text>
</comment>
<dbReference type="EC" id="2.1.1.34" evidence="7"/>
<dbReference type="RefSeq" id="WP_095610762.1">
    <property type="nucleotide sequence ID" value="NZ_NMPM01000035.1"/>
</dbReference>
<proteinExistence type="inferred from homology"/>
<dbReference type="InterPro" id="IPR033671">
    <property type="entry name" value="TrmH"/>
</dbReference>
<dbReference type="GO" id="GO:0000049">
    <property type="term" value="F:tRNA binding"/>
    <property type="evidence" value="ECO:0007669"/>
    <property type="project" value="UniProtKB-UniRule"/>
</dbReference>
<evidence type="ECO:0000256" key="1">
    <source>
        <dbReference type="ARBA" id="ARBA00022555"/>
    </source>
</evidence>
<comment type="caution">
    <text evidence="7">Lacks conserved residue(s) required for the propagation of feature annotation.</text>
</comment>
<evidence type="ECO:0000256" key="6">
    <source>
        <dbReference type="ARBA" id="ARBA00022884"/>
    </source>
</evidence>
<dbReference type="AlphaFoldDB" id="A0A2A2I4I2"/>
<comment type="function">
    <text evidence="7">Catalyzes the 2'-O methylation of guanosine at position 18 in tRNA.</text>
</comment>
<dbReference type="OrthoDB" id="9794400at2"/>
<keyword evidence="12" id="KW-1185">Reference proteome</keyword>
<evidence type="ECO:0000259" key="8">
    <source>
        <dbReference type="Pfam" id="PF00588"/>
    </source>
</evidence>
<evidence type="ECO:0000313" key="11">
    <source>
        <dbReference type="EMBL" id="PVY70739.1"/>
    </source>
</evidence>
<evidence type="ECO:0000313" key="10">
    <source>
        <dbReference type="EMBL" id="PAV26206.1"/>
    </source>
</evidence>
<accession>A0A2A2I4I2</accession>
<feature type="binding site" evidence="7">
    <location>
        <position position="148"/>
    </location>
    <ligand>
        <name>S-adenosyl-L-methionine</name>
        <dbReference type="ChEBI" id="CHEBI:59789"/>
    </ligand>
</feature>
<name>A0A2A2I4I2_9GAMM</name>
<gene>
    <name evidence="7" type="primary">trmH</name>
    <name evidence="11" type="ORF">C8D92_10895</name>
    <name evidence="10" type="ORF">CF392_07075</name>
</gene>
<dbReference type="Proteomes" id="UP000218332">
    <property type="component" value="Unassembled WGS sequence"/>
</dbReference>